<feature type="transmembrane region" description="Helical" evidence="7">
    <location>
        <begin position="667"/>
        <end position="686"/>
    </location>
</feature>
<dbReference type="OrthoDB" id="1928346at2759"/>
<evidence type="ECO:0000256" key="6">
    <source>
        <dbReference type="ARBA" id="ARBA00023136"/>
    </source>
</evidence>
<keyword evidence="6 7" id="KW-0472">Membrane</keyword>
<evidence type="ECO:0000259" key="8">
    <source>
        <dbReference type="Pfam" id="PF01061"/>
    </source>
</evidence>
<dbReference type="InterPro" id="IPR013525">
    <property type="entry name" value="ABC2_TM"/>
</dbReference>
<gene>
    <name evidence="10" type="ORF">ORAREDHAP_LOCUS14340</name>
</gene>
<evidence type="ECO:0000259" key="9">
    <source>
        <dbReference type="Pfam" id="PF25019"/>
    </source>
</evidence>
<evidence type="ECO:0000256" key="5">
    <source>
        <dbReference type="ARBA" id="ARBA00022989"/>
    </source>
</evidence>
<comment type="subcellular location">
    <subcellularLocation>
        <location evidence="1">Membrane</location>
        <topology evidence="1">Multi-pass membrane protein</topology>
    </subcellularLocation>
</comment>
<dbReference type="InterPro" id="IPR056789">
    <property type="entry name" value="LRR_R13L1-DRL21"/>
</dbReference>
<evidence type="ECO:0000256" key="1">
    <source>
        <dbReference type="ARBA" id="ARBA00004141"/>
    </source>
</evidence>
<evidence type="ECO:0000313" key="11">
    <source>
        <dbReference type="Proteomes" id="UP000507245"/>
    </source>
</evidence>
<dbReference type="Proteomes" id="UP000507245">
    <property type="component" value="Unassembled WGS sequence"/>
</dbReference>
<feature type="transmembrane region" description="Helical" evidence="7">
    <location>
        <begin position="633"/>
        <end position="655"/>
    </location>
</feature>
<organism evidence="10 11">
    <name type="scientific">Prunus armeniaca</name>
    <name type="common">Apricot</name>
    <name type="synonym">Armeniaca vulgaris</name>
    <dbReference type="NCBI Taxonomy" id="36596"/>
    <lineage>
        <taxon>Eukaryota</taxon>
        <taxon>Viridiplantae</taxon>
        <taxon>Streptophyta</taxon>
        <taxon>Embryophyta</taxon>
        <taxon>Tracheophyta</taxon>
        <taxon>Spermatophyta</taxon>
        <taxon>Magnoliopsida</taxon>
        <taxon>eudicotyledons</taxon>
        <taxon>Gunneridae</taxon>
        <taxon>Pentapetalae</taxon>
        <taxon>rosids</taxon>
        <taxon>fabids</taxon>
        <taxon>Rosales</taxon>
        <taxon>Rosaceae</taxon>
        <taxon>Amygdaloideae</taxon>
        <taxon>Amygdaleae</taxon>
        <taxon>Prunus</taxon>
    </lineage>
</organism>
<keyword evidence="3 7" id="KW-0812">Transmembrane</keyword>
<name>A0A6J5WK57_PRUAR</name>
<dbReference type="GO" id="GO:0006952">
    <property type="term" value="P:defense response"/>
    <property type="evidence" value="ECO:0007669"/>
    <property type="project" value="UniProtKB-KW"/>
</dbReference>
<dbReference type="PANTHER" id="PTHR36766:SF70">
    <property type="entry name" value="DISEASE RESISTANCE PROTEIN RGA4"/>
    <property type="match status" value="1"/>
</dbReference>
<dbReference type="Pfam" id="PF01061">
    <property type="entry name" value="ABC2_membrane"/>
    <property type="match status" value="1"/>
</dbReference>
<sequence length="714" mass="79572">MGDKCPSWIMSSSFPALKRLKIYNARNLTEWPESGIMVFPCLEELLLMNCDKLRSAPSHFPSLKKLEIYSMGSSMPIANISNKLTTLTSLTISNIRGLASLPKGMLKNNKNFAYLEIEDCQELTRIAPDVVGSCAFLESVCISKCPILAYLPNGLLTTSLKNLIVKDCDSLELIPVTQALPSLYKLEIKGCPELSSLPIGLASCSSLEVLRISNLPNLESIPSLDNLTNLHELEISCCDGLKSLPSGLAITSCLNHLKSLKIGGFWKELDSFPAFQVTSQLETLKLRGWPKLKSLPEQIQHLTSLTRLNVQCFDGMEALPEWLKNLTSLEYVEIHGCKNLMYLPTLEAMQCLTKLKHIITLDCPLLKESCNKKSGSEWPKISHIPLIYVNVHYLNSFPVVCGVLIEAAYMLHIITIEEKVSLPYSLQVVYCYFGRIWRWVFYLLPEEAFFVMGANRVQVFKSTPISTVTDGGVNPTQATNSNDHKIKTEVTGCSNFVCRSESFVVGIFWTRYRATLVHKLVAAVQGAASEGAEGAKERSIQQAKNSSGGALPRFTLKTIALLFFFSVFWGFYPLYNAVFTFPQERRMLIKERSSGSGMYRLSSYFLARTVGDLALPTAFVVIIYWMGGLKPDPFTFILFLLVVLYNVLVSQSLGLATGAILMDIKQATNLASITTLGFLIAGGYYIQQIPAFIVWLKYLSYVQLLLLQVCDILD</sequence>
<dbReference type="InterPro" id="IPR032675">
    <property type="entry name" value="LRR_dom_sf"/>
</dbReference>
<feature type="transmembrane region" description="Helical" evidence="7">
    <location>
        <begin position="603"/>
        <end position="627"/>
    </location>
</feature>
<evidence type="ECO:0000256" key="4">
    <source>
        <dbReference type="ARBA" id="ARBA00022821"/>
    </source>
</evidence>
<dbReference type="EMBL" id="CAEKKB010000002">
    <property type="protein sequence ID" value="CAB4299704.1"/>
    <property type="molecule type" value="Genomic_DNA"/>
</dbReference>
<evidence type="ECO:0000256" key="7">
    <source>
        <dbReference type="SAM" id="Phobius"/>
    </source>
</evidence>
<dbReference type="GO" id="GO:0016020">
    <property type="term" value="C:membrane"/>
    <property type="evidence" value="ECO:0007669"/>
    <property type="project" value="UniProtKB-SubCell"/>
</dbReference>
<evidence type="ECO:0000256" key="2">
    <source>
        <dbReference type="ARBA" id="ARBA00022614"/>
    </source>
</evidence>
<protein>
    <submittedName>
        <fullName evidence="10">Uncharacterized protein</fullName>
    </submittedName>
</protein>
<dbReference type="SUPFAM" id="SSF52058">
    <property type="entry name" value="L domain-like"/>
    <property type="match status" value="1"/>
</dbReference>
<keyword evidence="2" id="KW-0433">Leucine-rich repeat</keyword>
<evidence type="ECO:0000313" key="10">
    <source>
        <dbReference type="EMBL" id="CAB4299704.1"/>
    </source>
</evidence>
<feature type="domain" description="ABC-2 type transporter transmembrane" evidence="8">
    <location>
        <begin position="553"/>
        <end position="702"/>
    </location>
</feature>
<reference evidence="11" key="1">
    <citation type="journal article" date="2020" name="Genome Biol.">
        <title>Gamete binning: chromosome-level and haplotype-resolved genome assembly enabled by high-throughput single-cell sequencing of gamete genomes.</title>
        <authorList>
            <person name="Campoy J.A."/>
            <person name="Sun H."/>
            <person name="Goel M."/>
            <person name="Jiao W.-B."/>
            <person name="Folz-Donahue K."/>
            <person name="Wang N."/>
            <person name="Rubio M."/>
            <person name="Liu C."/>
            <person name="Kukat C."/>
            <person name="Ruiz D."/>
            <person name="Huettel B."/>
            <person name="Schneeberger K."/>
        </authorList>
    </citation>
    <scope>NUCLEOTIDE SEQUENCE [LARGE SCALE GENOMIC DNA]</scope>
    <source>
        <strain evidence="11">cv. Rojo Pasion</strain>
    </source>
</reference>
<keyword evidence="5 7" id="KW-1133">Transmembrane helix</keyword>
<dbReference type="Gene3D" id="3.80.10.10">
    <property type="entry name" value="Ribonuclease Inhibitor"/>
    <property type="match status" value="2"/>
</dbReference>
<dbReference type="Pfam" id="PF25019">
    <property type="entry name" value="LRR_R13L1-DRL21"/>
    <property type="match status" value="1"/>
</dbReference>
<keyword evidence="11" id="KW-1185">Reference proteome</keyword>
<dbReference type="GO" id="GO:0140359">
    <property type="term" value="F:ABC-type transporter activity"/>
    <property type="evidence" value="ECO:0007669"/>
    <property type="project" value="InterPro"/>
</dbReference>
<proteinExistence type="predicted"/>
<evidence type="ECO:0000256" key="3">
    <source>
        <dbReference type="ARBA" id="ARBA00022692"/>
    </source>
</evidence>
<dbReference type="AlphaFoldDB" id="A0A6J5WK57"/>
<accession>A0A6J5WK57</accession>
<feature type="domain" description="R13L1/DRL21-like LRR repeat region" evidence="9">
    <location>
        <begin position="297"/>
        <end position="356"/>
    </location>
</feature>
<feature type="transmembrane region" description="Helical" evidence="7">
    <location>
        <begin position="559"/>
        <end position="582"/>
    </location>
</feature>
<keyword evidence="4" id="KW-0611">Plant defense</keyword>
<dbReference type="PANTHER" id="PTHR36766">
    <property type="entry name" value="PLANT BROAD-SPECTRUM MILDEW RESISTANCE PROTEIN RPW8"/>
    <property type="match status" value="1"/>
</dbReference>